<evidence type="ECO:0000313" key="6">
    <source>
        <dbReference type="EMBL" id="TCO76252.1"/>
    </source>
</evidence>
<organism evidence="6 7">
    <name type="scientific">Chromatocurvus halotolerans</name>
    <dbReference type="NCBI Taxonomy" id="1132028"/>
    <lineage>
        <taxon>Bacteria</taxon>
        <taxon>Pseudomonadati</taxon>
        <taxon>Pseudomonadota</taxon>
        <taxon>Gammaproteobacteria</taxon>
        <taxon>Cellvibrionales</taxon>
        <taxon>Halieaceae</taxon>
        <taxon>Chromatocurvus</taxon>
    </lineage>
</organism>
<comment type="caution">
    <text evidence="6">The sequence shown here is derived from an EMBL/GenBank/DDBJ whole genome shotgun (WGS) entry which is preliminary data.</text>
</comment>
<dbReference type="Pfam" id="PF13432">
    <property type="entry name" value="TPR_16"/>
    <property type="match status" value="2"/>
</dbReference>
<feature type="chain" id="PRO_5020676786" evidence="5">
    <location>
        <begin position="21"/>
        <end position="595"/>
    </location>
</feature>
<evidence type="ECO:0000256" key="3">
    <source>
        <dbReference type="PROSITE-ProRule" id="PRU00339"/>
    </source>
</evidence>
<accession>A0A4R2KTS3</accession>
<feature type="repeat" description="TPR" evidence="3">
    <location>
        <begin position="513"/>
        <end position="546"/>
    </location>
</feature>
<dbReference type="EMBL" id="SLWX01000005">
    <property type="protein sequence ID" value="TCO76252.1"/>
    <property type="molecule type" value="Genomic_DNA"/>
</dbReference>
<protein>
    <submittedName>
        <fullName evidence="6">Flp pilus assembly protein TadD</fullName>
    </submittedName>
</protein>
<reference evidence="6 7" key="1">
    <citation type="submission" date="2019-03" db="EMBL/GenBank/DDBJ databases">
        <title>Genomic Encyclopedia of Type Strains, Phase IV (KMG-IV): sequencing the most valuable type-strain genomes for metagenomic binning, comparative biology and taxonomic classification.</title>
        <authorList>
            <person name="Goeker M."/>
        </authorList>
    </citation>
    <scope>NUCLEOTIDE SEQUENCE [LARGE SCALE GENOMIC DNA]</scope>
    <source>
        <strain evidence="6 7">DSM 23344</strain>
    </source>
</reference>
<gene>
    <name evidence="6" type="ORF">EV688_105214</name>
</gene>
<dbReference type="Gene3D" id="1.25.40.10">
    <property type="entry name" value="Tetratricopeptide repeat domain"/>
    <property type="match status" value="2"/>
</dbReference>
<keyword evidence="2 3" id="KW-0802">TPR repeat</keyword>
<dbReference type="SUPFAM" id="SSF48452">
    <property type="entry name" value="TPR-like"/>
    <property type="match status" value="2"/>
</dbReference>
<sequence>MTLRPLIASCFIPVVLACAAQPQTPANAPASNLTQAADAAAVSVPRERPAETADTAPPTLDESTYRRLPDDSVYPLLAAEFALRKRDYPTAMNLYMEQAAKLRDPAVSAHATHLAQYLQREDAAREAVTLWVELEPDNPEPHNTLATLLVREGRLLEAVEHLAIVARDDESNARFPILMNGFGDLDPEEQQAMVEALDALMPDLSDSISLLMTRALVADEMGDPERALARLGDVFAQEPFQHQALLLEARMLQEQGSETPFARIEQALEDDAGRDRLRLQYARLLARDDMDAAREQFEILSAGNPEDGDLLFSLALINEELDDPEAAKRYLQQLLKQRQRTSEAYFVLGRIAESEDDTAQAIEHYMQVGDGKDLLAASMRIGVLLLAQDQQARFSGYFATLRQSYPARSEQLYALQANLLNEARRDDASLALLNEAINTFPDSTSLRYARSVVYERRDNIDAAVADLRSIIGREPANATALNALGYTLANRTDQLDEAHSLIREALALEPNEPAILDSMGWVLYRQGEYDAAIDYLTRAYAGFPDPEVAAHLGEVMWMNDDPEGARNIWRGALLQDPEHPVLRETLQRLGVDDLP</sequence>
<dbReference type="Proteomes" id="UP000294980">
    <property type="component" value="Unassembled WGS sequence"/>
</dbReference>
<proteinExistence type="predicted"/>
<evidence type="ECO:0000313" key="7">
    <source>
        <dbReference type="Proteomes" id="UP000294980"/>
    </source>
</evidence>
<evidence type="ECO:0000256" key="1">
    <source>
        <dbReference type="ARBA" id="ARBA00022737"/>
    </source>
</evidence>
<name>A0A4R2KTS3_9GAMM</name>
<dbReference type="PANTHER" id="PTHR45586:SF1">
    <property type="entry name" value="LIPOPOLYSACCHARIDE ASSEMBLY PROTEIN B"/>
    <property type="match status" value="1"/>
</dbReference>
<dbReference type="InterPro" id="IPR051012">
    <property type="entry name" value="CellSynth/LPSAsmb/PSIAsmb"/>
</dbReference>
<dbReference type="SMART" id="SM00028">
    <property type="entry name" value="TPR"/>
    <property type="match status" value="6"/>
</dbReference>
<evidence type="ECO:0000256" key="2">
    <source>
        <dbReference type="ARBA" id="ARBA00022803"/>
    </source>
</evidence>
<evidence type="ECO:0000256" key="5">
    <source>
        <dbReference type="SAM" id="SignalP"/>
    </source>
</evidence>
<dbReference type="Pfam" id="PF14559">
    <property type="entry name" value="TPR_19"/>
    <property type="match status" value="1"/>
</dbReference>
<dbReference type="InterPro" id="IPR019734">
    <property type="entry name" value="TPR_rpt"/>
</dbReference>
<keyword evidence="5" id="KW-0732">Signal</keyword>
<evidence type="ECO:0000256" key="4">
    <source>
        <dbReference type="SAM" id="MobiDB-lite"/>
    </source>
</evidence>
<dbReference type="RefSeq" id="WP_162883805.1">
    <property type="nucleotide sequence ID" value="NZ_QQSW01000003.1"/>
</dbReference>
<dbReference type="PANTHER" id="PTHR45586">
    <property type="entry name" value="TPR REPEAT-CONTAINING PROTEIN PA4667"/>
    <property type="match status" value="1"/>
</dbReference>
<feature type="region of interest" description="Disordered" evidence="4">
    <location>
        <begin position="38"/>
        <end position="65"/>
    </location>
</feature>
<keyword evidence="7" id="KW-1185">Reference proteome</keyword>
<feature type="signal peptide" evidence="5">
    <location>
        <begin position="1"/>
        <end position="20"/>
    </location>
</feature>
<dbReference type="PROSITE" id="PS50005">
    <property type="entry name" value="TPR"/>
    <property type="match status" value="1"/>
</dbReference>
<dbReference type="AlphaFoldDB" id="A0A4R2KTS3"/>
<dbReference type="PROSITE" id="PS51257">
    <property type="entry name" value="PROKAR_LIPOPROTEIN"/>
    <property type="match status" value="1"/>
</dbReference>
<keyword evidence="1" id="KW-0677">Repeat</keyword>
<dbReference type="InterPro" id="IPR011990">
    <property type="entry name" value="TPR-like_helical_dom_sf"/>
</dbReference>